<evidence type="ECO:0000313" key="9">
    <source>
        <dbReference type="EMBL" id="CRZ05148.1"/>
    </source>
</evidence>
<dbReference type="Gene3D" id="1.20.190.50">
    <property type="match status" value="1"/>
</dbReference>
<keyword evidence="4 7" id="KW-0811">Translocation</keyword>
<proteinExistence type="inferred from homology"/>
<dbReference type="GO" id="GO:0031080">
    <property type="term" value="C:nuclear pore outer ring"/>
    <property type="evidence" value="ECO:0007669"/>
    <property type="project" value="TreeGrafter"/>
</dbReference>
<name>A0A0H5QSZ9_9EUKA</name>
<evidence type="ECO:0000256" key="7">
    <source>
        <dbReference type="RuleBase" id="RU365072"/>
    </source>
</evidence>
<dbReference type="EMBL" id="HACM01004706">
    <property type="protein sequence ID" value="CRZ05148.1"/>
    <property type="molecule type" value="Transcribed_RNA"/>
</dbReference>
<feature type="compositionally biased region" description="Polar residues" evidence="8">
    <location>
        <begin position="137"/>
        <end position="160"/>
    </location>
</feature>
<protein>
    <recommendedName>
        <fullName evidence="7">Nuclear pore complex protein</fullName>
    </recommendedName>
</protein>
<keyword evidence="7" id="KW-0472">Membrane</keyword>
<dbReference type="Gene3D" id="1.10.3450.20">
    <property type="match status" value="1"/>
</dbReference>
<dbReference type="PANTHER" id="PTHR13003:SF2">
    <property type="entry name" value="NUCLEAR PORE COMPLEX PROTEIN NUP107"/>
    <property type="match status" value="1"/>
</dbReference>
<evidence type="ECO:0000256" key="5">
    <source>
        <dbReference type="ARBA" id="ARBA00023132"/>
    </source>
</evidence>
<keyword evidence="1 7" id="KW-0813">Transport</keyword>
<dbReference type="GO" id="GO:0006606">
    <property type="term" value="P:protein import into nucleus"/>
    <property type="evidence" value="ECO:0007669"/>
    <property type="project" value="TreeGrafter"/>
</dbReference>
<evidence type="ECO:0000256" key="3">
    <source>
        <dbReference type="ARBA" id="ARBA00022927"/>
    </source>
</evidence>
<comment type="subunit">
    <text evidence="7">Part of the nuclear pore complex (NPC).</text>
</comment>
<dbReference type="AlphaFoldDB" id="A0A0H5QSZ9"/>
<dbReference type="PANTHER" id="PTHR13003">
    <property type="entry name" value="NUP107-RELATED"/>
    <property type="match status" value="1"/>
</dbReference>
<comment type="subcellular location">
    <subcellularLocation>
        <location evidence="7">Nucleus</location>
        <location evidence="7">Nuclear pore complex</location>
    </subcellularLocation>
    <subcellularLocation>
        <location evidence="7">Nucleus membrane</location>
    </subcellularLocation>
</comment>
<accession>A0A0H5QSZ9</accession>
<evidence type="ECO:0000256" key="2">
    <source>
        <dbReference type="ARBA" id="ARBA00022816"/>
    </source>
</evidence>
<reference evidence="9" key="1">
    <citation type="submission" date="2015-04" db="EMBL/GenBank/DDBJ databases">
        <title>The genome sequence of the plant pathogenic Rhizarian Plasmodiophora brassicae reveals insights in its biotrophic life cycle and the origin of chitin synthesis.</title>
        <authorList>
            <person name="Schwelm A."/>
            <person name="Fogelqvist J."/>
            <person name="Knaust A."/>
            <person name="Julke S."/>
            <person name="Lilja T."/>
            <person name="Dhandapani V."/>
            <person name="Bonilla-Rosso G."/>
            <person name="Karlsson M."/>
            <person name="Shevchenko A."/>
            <person name="Choi S.R."/>
            <person name="Kim H.G."/>
            <person name="Park J.Y."/>
            <person name="Lim Y.P."/>
            <person name="Ludwig-Muller J."/>
            <person name="Dixelius C."/>
        </authorList>
    </citation>
    <scope>NUCLEOTIDE SEQUENCE</scope>
    <source>
        <tissue evidence="9">Potato root galls</tissue>
    </source>
</reference>
<feature type="region of interest" description="Disordered" evidence="8">
    <location>
        <begin position="135"/>
        <end position="160"/>
    </location>
</feature>
<dbReference type="Pfam" id="PF04121">
    <property type="entry name" value="Nup84_Nup100"/>
    <property type="match status" value="1"/>
</dbReference>
<evidence type="ECO:0000256" key="1">
    <source>
        <dbReference type="ARBA" id="ARBA00022448"/>
    </source>
</evidence>
<dbReference type="GO" id="GO:0006406">
    <property type="term" value="P:mRNA export from nucleus"/>
    <property type="evidence" value="ECO:0007669"/>
    <property type="project" value="TreeGrafter"/>
</dbReference>
<dbReference type="GO" id="GO:0031965">
    <property type="term" value="C:nuclear membrane"/>
    <property type="evidence" value="ECO:0007669"/>
    <property type="project" value="UniProtKB-SubCell"/>
</dbReference>
<keyword evidence="2" id="KW-0509">mRNA transport</keyword>
<organism evidence="9">
    <name type="scientific">Spongospora subterranea</name>
    <dbReference type="NCBI Taxonomy" id="70186"/>
    <lineage>
        <taxon>Eukaryota</taxon>
        <taxon>Sar</taxon>
        <taxon>Rhizaria</taxon>
        <taxon>Endomyxa</taxon>
        <taxon>Phytomyxea</taxon>
        <taxon>Plasmodiophorida</taxon>
        <taxon>Plasmodiophoridae</taxon>
        <taxon>Spongospora</taxon>
    </lineage>
</organism>
<keyword evidence="6 7" id="KW-0539">Nucleus</keyword>
<dbReference type="GO" id="GO:0017056">
    <property type="term" value="F:structural constituent of nuclear pore"/>
    <property type="evidence" value="ECO:0007669"/>
    <property type="project" value="UniProtKB-UniRule"/>
</dbReference>
<evidence type="ECO:0000256" key="8">
    <source>
        <dbReference type="SAM" id="MobiDB-lite"/>
    </source>
</evidence>
<comment type="similarity">
    <text evidence="7">Belongs to the nucleoporin Nup84/Nup107 family.</text>
</comment>
<evidence type="ECO:0000256" key="6">
    <source>
        <dbReference type="ARBA" id="ARBA00023242"/>
    </source>
</evidence>
<keyword evidence="3" id="KW-0653">Protein transport</keyword>
<dbReference type="GO" id="GO:0000973">
    <property type="term" value="P:post-transcriptional tethering of RNA polymerase II gene DNA at nuclear periphery"/>
    <property type="evidence" value="ECO:0007669"/>
    <property type="project" value="TreeGrafter"/>
</dbReference>
<dbReference type="InterPro" id="IPR007252">
    <property type="entry name" value="Nup84/Nup107"/>
</dbReference>
<keyword evidence="5 7" id="KW-0906">Nuclear pore complex</keyword>
<comment type="function">
    <text evidence="7">Functions as a component of the nuclear pore complex (NPC).</text>
</comment>
<evidence type="ECO:0000256" key="4">
    <source>
        <dbReference type="ARBA" id="ARBA00023010"/>
    </source>
</evidence>
<sequence>MTSDPQRLIDPGTHDPDQNDTAILQIMDTIDERILELSQTVDGATFATSRTTAPWELSLNPSDVVAELSALKAQRTVWTFLNGISSEERCDGDMSRVHTRSHRIAMEEIVKRSDVLRRAQSLAIWSEEDHRLRNQEENSSIPMDWSTPCSHTLTSPSTSLDPDGVWRDGTRIHPEDVKTETMFWHYVWQLLLSGRLTQGDENLRIPSVFQLCQAFGHDWRAVSLSGGLPYHVEQGQIEGNPHRWLWLHTCRQLASQDGASVWERAVYGILSGDIANVLPACSTWQQYIWATCTCYLIVHRDQLLYDYLRSSQDFRVCEPLDPEQLVVRPTPLSIGQLLDKAESAFFQAHPDAHKDSYNRVIKYLAVDNFQEVANELYSTMDSQSSDRSYHRPSYIEFAARLYLTLVHAPTEDDINSRIIVHYIRYLSTTPDLQHLIPEATLALPEPIKIEEYAAVLRACANNATREWFLGRAAELFSPEVVHQIQQRLLVMMVPARTEDGEFISKDVDDLIACQGLHISTAIHQANIFFRQFIADNQFDDAVHLYTLFARPEPPFEQPDDAREFFCWSALIKARCKLQDLERYLSKRPNIIAPVLGKRDASEVLDNMQYGPTKQDLAIWNETKESFFDIARRAVLDVVRFENGWMRFDDPKIDAELAPYRLMCLPDLVLRMFSSAEAFDADHSAECLNVTFAVSETQFRAYESFDDEHMDFLLKATRDAYIRYAAAIA</sequence>